<feature type="transmembrane region" description="Helical" evidence="1">
    <location>
        <begin position="263"/>
        <end position="284"/>
    </location>
</feature>
<accession>A0AAD3Y6C4</accession>
<evidence type="ECO:0000313" key="3">
    <source>
        <dbReference type="EMBL" id="GMH28889.1"/>
    </source>
</evidence>
<feature type="transmembrane region" description="Helical" evidence="1">
    <location>
        <begin position="223"/>
        <end position="243"/>
    </location>
</feature>
<dbReference type="Pfam" id="PF09335">
    <property type="entry name" value="VTT_dom"/>
    <property type="match status" value="1"/>
</dbReference>
<dbReference type="PANTHER" id="PTHR46431">
    <property type="entry name" value="EXPRESSED PROTEIN"/>
    <property type="match status" value="1"/>
</dbReference>
<feature type="transmembrane region" description="Helical" evidence="1">
    <location>
        <begin position="65"/>
        <end position="87"/>
    </location>
</feature>
<evidence type="ECO:0000256" key="1">
    <source>
        <dbReference type="SAM" id="Phobius"/>
    </source>
</evidence>
<evidence type="ECO:0000259" key="2">
    <source>
        <dbReference type="Pfam" id="PF09335"/>
    </source>
</evidence>
<keyword evidence="1" id="KW-0812">Transmembrane</keyword>
<dbReference type="InterPro" id="IPR032816">
    <property type="entry name" value="VTT_dom"/>
</dbReference>
<feature type="domain" description="VTT" evidence="2">
    <location>
        <begin position="123"/>
        <end position="243"/>
    </location>
</feature>
<dbReference type="AlphaFoldDB" id="A0AAD3Y6C4"/>
<dbReference type="PANTHER" id="PTHR46431:SF7">
    <property type="entry name" value="SNARE ASSOCIATED GOLGI PROTEIN FAMILY"/>
    <property type="match status" value="1"/>
</dbReference>
<keyword evidence="4" id="KW-1185">Reference proteome</keyword>
<dbReference type="Proteomes" id="UP001279734">
    <property type="component" value="Unassembled WGS sequence"/>
</dbReference>
<protein>
    <recommendedName>
        <fullName evidence="2">VTT domain-containing protein</fullName>
    </recommendedName>
</protein>
<feature type="transmembrane region" description="Helical" evidence="1">
    <location>
        <begin position="107"/>
        <end position="124"/>
    </location>
</feature>
<proteinExistence type="predicted"/>
<organism evidence="3 4">
    <name type="scientific">Nepenthes gracilis</name>
    <name type="common">Slender pitcher plant</name>
    <dbReference type="NCBI Taxonomy" id="150966"/>
    <lineage>
        <taxon>Eukaryota</taxon>
        <taxon>Viridiplantae</taxon>
        <taxon>Streptophyta</taxon>
        <taxon>Embryophyta</taxon>
        <taxon>Tracheophyta</taxon>
        <taxon>Spermatophyta</taxon>
        <taxon>Magnoliopsida</taxon>
        <taxon>eudicotyledons</taxon>
        <taxon>Gunneridae</taxon>
        <taxon>Pentapetalae</taxon>
        <taxon>Caryophyllales</taxon>
        <taxon>Nepenthaceae</taxon>
        <taxon>Nepenthes</taxon>
    </lineage>
</organism>
<dbReference type="EMBL" id="BSYO01000035">
    <property type="protein sequence ID" value="GMH28889.1"/>
    <property type="molecule type" value="Genomic_DNA"/>
</dbReference>
<feature type="transmembrane region" description="Helical" evidence="1">
    <location>
        <begin position="136"/>
        <end position="159"/>
    </location>
</feature>
<keyword evidence="1" id="KW-0472">Membrane</keyword>
<keyword evidence="1" id="KW-1133">Transmembrane helix</keyword>
<reference evidence="3" key="1">
    <citation type="submission" date="2023-05" db="EMBL/GenBank/DDBJ databases">
        <title>Nepenthes gracilis genome sequencing.</title>
        <authorList>
            <person name="Fukushima K."/>
        </authorList>
    </citation>
    <scope>NUCLEOTIDE SEQUENCE</scope>
    <source>
        <strain evidence="3">SING2019-196</strain>
    </source>
</reference>
<gene>
    <name evidence="3" type="ORF">Nepgr_030732</name>
</gene>
<evidence type="ECO:0000313" key="4">
    <source>
        <dbReference type="Proteomes" id="UP001279734"/>
    </source>
</evidence>
<comment type="caution">
    <text evidence="3">The sequence shown here is derived from an EMBL/GenBank/DDBJ whole genome shotgun (WGS) entry which is preliminary data.</text>
</comment>
<sequence>MAYIGKENSDDAIVPELKLRIEDTNDDYLKLPRCEDVDPEASNVLVREPSTPRIRYGFSCEWVKSLLLFTAIGIFGFAFFRWILPLLIDKVIPIINWEESTFSTPELAALLFVTVAIFPTLLLPSSPSMWAVGMTFGYGYGFLLIISARAIGVSLPYLIGSLLYHKIQVWLEKCPENASIIRLAGEGDWFHQFRAVVLIRLSPFPYILYNYCAVATDVKFGPYFLGSIIGIVPDVFISIYTGILIRTLAEASHRRHSLTAEQITIDILGFSAAATATVICTVFARKRLNRLQRAREPLLQ</sequence>
<name>A0AAD3Y6C4_NEPGR</name>
<feature type="transmembrane region" description="Helical" evidence="1">
    <location>
        <begin position="193"/>
        <end position="211"/>
    </location>
</feature>